<feature type="transmembrane region" description="Helical" evidence="1">
    <location>
        <begin position="207"/>
        <end position="226"/>
    </location>
</feature>
<reference evidence="2" key="1">
    <citation type="journal article" date="2014" name="Int. J. Syst. Evol. Microbiol.">
        <title>Complete genome sequence of Corynebacterium casei LMG S-19264T (=DSM 44701T), isolated from a smear-ripened cheese.</title>
        <authorList>
            <consortium name="US DOE Joint Genome Institute (JGI-PGF)"/>
            <person name="Walter F."/>
            <person name="Albersmeier A."/>
            <person name="Kalinowski J."/>
            <person name="Ruckert C."/>
        </authorList>
    </citation>
    <scope>NUCLEOTIDE SEQUENCE</scope>
    <source>
        <strain evidence="2">VKM Ac-2007</strain>
    </source>
</reference>
<feature type="transmembrane region" description="Helical" evidence="1">
    <location>
        <begin position="71"/>
        <end position="92"/>
    </location>
</feature>
<evidence type="ECO:0000256" key="1">
    <source>
        <dbReference type="SAM" id="Phobius"/>
    </source>
</evidence>
<reference evidence="2" key="2">
    <citation type="submission" date="2023-01" db="EMBL/GenBank/DDBJ databases">
        <authorList>
            <person name="Sun Q."/>
            <person name="Evtushenko L."/>
        </authorList>
    </citation>
    <scope>NUCLEOTIDE SEQUENCE</scope>
    <source>
        <strain evidence="2">VKM Ac-2007</strain>
    </source>
</reference>
<organism evidence="2 3">
    <name type="scientific">Streptosporangium carneum</name>
    <dbReference type="NCBI Taxonomy" id="47481"/>
    <lineage>
        <taxon>Bacteria</taxon>
        <taxon>Bacillati</taxon>
        <taxon>Actinomycetota</taxon>
        <taxon>Actinomycetes</taxon>
        <taxon>Streptosporangiales</taxon>
        <taxon>Streptosporangiaceae</taxon>
        <taxon>Streptosporangium</taxon>
    </lineage>
</organism>
<protein>
    <submittedName>
        <fullName evidence="2">Membrane protein</fullName>
    </submittedName>
</protein>
<evidence type="ECO:0000313" key="2">
    <source>
        <dbReference type="EMBL" id="GLK08403.1"/>
    </source>
</evidence>
<feature type="transmembrane region" description="Helical" evidence="1">
    <location>
        <begin position="20"/>
        <end position="40"/>
    </location>
</feature>
<dbReference type="Proteomes" id="UP001143474">
    <property type="component" value="Unassembled WGS sequence"/>
</dbReference>
<keyword evidence="1" id="KW-0472">Membrane</keyword>
<feature type="transmembrane region" description="Helical" evidence="1">
    <location>
        <begin position="152"/>
        <end position="172"/>
    </location>
</feature>
<name>A0A9W6HYJ2_9ACTN</name>
<dbReference type="PANTHER" id="PTHR37314">
    <property type="entry name" value="SLR0142 PROTEIN"/>
    <property type="match status" value="1"/>
</dbReference>
<gene>
    <name evidence="2" type="ORF">GCM10017600_18080</name>
</gene>
<keyword evidence="1" id="KW-0812">Transmembrane</keyword>
<proteinExistence type="predicted"/>
<comment type="caution">
    <text evidence="2">The sequence shown here is derived from an EMBL/GenBank/DDBJ whole genome shotgun (WGS) entry which is preliminary data.</text>
</comment>
<dbReference type="AlphaFoldDB" id="A0A9W6HYJ2"/>
<accession>A0A9W6HYJ2</accession>
<dbReference type="RefSeq" id="WP_271216895.1">
    <property type="nucleotide sequence ID" value="NZ_BAAAVD010000044.1"/>
</dbReference>
<evidence type="ECO:0000313" key="3">
    <source>
        <dbReference type="Proteomes" id="UP001143474"/>
    </source>
</evidence>
<feature type="transmembrane region" description="Helical" evidence="1">
    <location>
        <begin position="184"/>
        <end position="201"/>
    </location>
</feature>
<keyword evidence="1" id="KW-1133">Transmembrane helix</keyword>
<feature type="transmembrane region" description="Helical" evidence="1">
    <location>
        <begin position="104"/>
        <end position="124"/>
    </location>
</feature>
<keyword evidence="3" id="KW-1185">Reference proteome</keyword>
<dbReference type="Pfam" id="PF06912">
    <property type="entry name" value="DUF1275"/>
    <property type="match status" value="1"/>
</dbReference>
<dbReference type="EMBL" id="BSEV01000002">
    <property type="protein sequence ID" value="GLK08403.1"/>
    <property type="molecule type" value="Genomic_DNA"/>
</dbReference>
<feature type="transmembrane region" description="Helical" evidence="1">
    <location>
        <begin position="47"/>
        <end position="65"/>
    </location>
</feature>
<dbReference type="InterPro" id="IPR010699">
    <property type="entry name" value="DUF1275"/>
</dbReference>
<sequence>MGGLRWVSDALFVRGENRHGILPALLIVLTATTGLVDAVSFLGLNRVFVANMTGNVVFLGFALAGDSQLSAWASLLALAAFVSGAWSAGRLAGRMRDVRREFTALTVAHAVLVAVALMVAWLAGYRETGAQVALIGLLGYGMGMQNAAAHRLAVPDLITITVLTSTLTRLAVDPPGRAGLRRSVLVAALFCGALAGAALHLNVGPVSALAAALILLVTVAVASRSVRHDGAR</sequence>
<dbReference type="PANTHER" id="PTHR37314:SF4">
    <property type="entry name" value="UPF0700 TRANSMEMBRANE PROTEIN YOAK"/>
    <property type="match status" value="1"/>
</dbReference>